<evidence type="ECO:0000259" key="23">
    <source>
        <dbReference type="PROSITE" id="PS50919"/>
    </source>
</evidence>
<feature type="transmembrane region" description="Helical" evidence="21">
    <location>
        <begin position="2489"/>
        <end position="2512"/>
    </location>
</feature>
<dbReference type="InterPro" id="IPR016093">
    <property type="entry name" value="MIR_motif"/>
</dbReference>
<feature type="domain" description="MIR" evidence="23">
    <location>
        <begin position="362"/>
        <end position="418"/>
    </location>
</feature>
<feature type="compositionally biased region" description="Acidic residues" evidence="22">
    <location>
        <begin position="2046"/>
        <end position="2061"/>
    </location>
</feature>
<evidence type="ECO:0000256" key="5">
    <source>
        <dbReference type="ARBA" id="ARBA00022568"/>
    </source>
</evidence>
<comment type="function">
    <text evidence="19">Inositol 1,4,5-trisphosphate-gated calcium channel that upon inositol 1,4,5-trisphosphate binding transports calcium from the endoplasmic reticulum lumen to cytoplasm. Exists in two states; a long-lived closed state where the channel is essentially 'parked' with only very rare visits to an open state and that ligands facilitate the transition from the 'parked' state into a 'drive' mode represented by periods of bursting activity.</text>
</comment>
<feature type="region of interest" description="Disordered" evidence="22">
    <location>
        <begin position="1670"/>
        <end position="1689"/>
    </location>
</feature>
<dbReference type="Gene3D" id="1.25.10.30">
    <property type="entry name" value="IP3 receptor type 1 binding core, RIH domain"/>
    <property type="match status" value="1"/>
</dbReference>
<evidence type="ECO:0000256" key="13">
    <source>
        <dbReference type="ARBA" id="ARBA00023136"/>
    </source>
</evidence>
<evidence type="ECO:0000256" key="14">
    <source>
        <dbReference type="ARBA" id="ARBA00023170"/>
    </source>
</evidence>
<sequence>MSDKMSSFLHIGDICSLYAEGSTNGFISTLGLVDDRCVIQPDAGDLNNPPKKFRDCLFRLCPMNRYSAQKQFWKAAKPGGNTESVLLNKLHSAADLEKKQNDSENKKLLGTVIQYGNVIQLLHLKSNKYLTVNKRLPALLEKNAMRVMLDTAGNEGSWFYIQPFYKLRSIGDSVVIGDKVVLNPVNAGQPLHASTHQLVDNPGCNEVNSVNCNTSWKIVLFMKWSDNQDAILKGGDVVRLFHAEQEKFLTCDDHRKKQYVFLRTTGRQSATSATSSKALWEIEVVQHDPCRGGAGYWNSLFRFKHLATGHYLAAELDSEQEAMRARLRNVQDKVMYTLVSVPDGNDISSIFELDPTTLRGGDSLVPRNSYVRLRHLCTNTWVHSTNQPIDKEEEKPVMLRIGTSALKEDKEAFAIVPVSPAEVRDLDFANDASKVLASIAGKLEKGTITQNERRAVTKLLEDLVFFVVDIPNNGQDVLEIMVNKPNRERQKLMREQNILKQIFKLLQAPFTDSGDGPMLRLEELADQRHAPFRHICRLCYRVLRHSQQDYRKNQEYIAKQFRFMQKQIGYDVLAEDTITALLHNNRKLLEKHITAAEIDTFVSLVRKNREPRFLDYLSDLCVSMNKSIPVTQELICNAVLDPANADILIETKLVLSRFEIEGASLGENSVESEEDEEEVWLFWKDNTKEIRSKSIRELAQDAKEGQKDDQEVISYYRYQLNLFARMCLDRQYLAINKISGQLDVDLILRCMSDEDLPYDLRASFCRMMLHMHVDRDPQEQVTPVKYARLWSEIPSEIAIDDYDNDGTSKDEIKERFSQTMEFVENYLRDVVSQSFPFADKEKNKLTFEVVNLARNLIYFGFYTFSDLLRLTKILLAILDCVHVSTIFAFNKLDKGDDSKGSNVMRSIHGVGELMSQVVLRGGGFLPPSSTRAPNGDAVKTQTEPEKQDILVMDTKLKIIEILTLYMYVLEQSKDQTTCQLERFSVIPGALDFEHIEEQAEGIFGGSEENTPLDLDDQGGRTFLRVLLHLTMHDYPPLVSRALHLLFRHFSQRQEVLQAFKQVQLLVTSQDVENYKQIKSDLDQLRSIVEKSELWVYKRLGPDEGMDGDSGGIDKPKKAESTSSYNYRVVKEILLRLSRLCVQEGLSGRKSKKQQQRLLRNMGAHAVVLELLQIPYEKGEDLRMQDIMKLAHQFLQNFCAGNQQNQALLHKHINLFLNPGILEAITMQHIFMNNFQLCSEINERVVQHFVHCIETHGRNVQYLKFLQTIVKAENKFIKKCQDIVMAELVNAGEDVLVFYNDRASFQTLVQMMRSERDRMDENSPLMYHIHLVELLAVCTEGKNVYTEIKCNSLLPLDDIVRVVTHEDCIPEVKIAYINFLNHCYVDTEVEMKEIYTSNHMWKLFENFLVDICRVCNNTSDRKHADTILERYVTETVMGIVTTFFSSPFSDQSTSLQTRQPVFVQLLQAVFRAYHCNWLMPVQKGHVESCIKVLSDVAKGRAIAIPVDLDNQVNNLFVKSNNIVQKTAMSWRLTARNAARRDSIVTASRDYRNIIERLQDIVSALEDRLRPLVQAELSVLVDVLHRPELLFPENTDSRKKCESGGFICKLIKHTKQLLEENEERLCIKVLQTLREMMTKDRGYGEKGEVLRQILVNRYYGNFHRSGGRRDSLTSFSNGPLGQVGPGKSGLGGHGGLSRGEMSLAEVQCHLDKEGASDLVIDLIMNTTSDRVFQESILLAIALLEGGNTTIQRSFFCRLTEDKKSEKFFRVFYDRMKSAQLEIKATVTVNTSDLGNRKRDDDSQDKEPPVRKKAKDPAVVMTEDVKEQLLEASSATKKAFNSYRREADPEDHFTSADGQPSTGDKNQDEGEMSFVIVIMQPILRFLQLLCENHNRDLQNFLRCQNNKNNYNLVCETLQFLDCICGSTTGGLGLLGLYINEKNVALINQTLESLTEYCQGPCHENQNCIATHESNGIDIIIALILNDINPLGKKRMDLVLELKNNASKLLLAIMESRHDSENAERILYNMRPKELVEVIKKAYLQGEVEFENSKEEEDNGEEEEHDAASPRNVGHNIYILAHQLARHNKELSLMLKPGVSSGEGDEALEFYANHTAQIEIVRQDRTMEEIVFPVPNICEFLTSESKLRVYYTTERDEQGSKINDFFLRAEDLFNEMNWQKKLRAQPVLYWCSRNMSVWSGISFKLAVLMNLLVCFFYPLEGVHGGTLDPHLSALLWMGVLAALIIVIIMPQPLGIGALVTVTILRLIFSVGLEPTLFLLGAFNVCNKIIFLISFVGNRGTFTRGYKAMVMDFEFLYHLIYLIICCLGVFGHVFFYSLLLFDLVYREETLLNVIKSVTRNGRSIVLTAVLALILVYLFSIVGYIFFKDDFILEVDHIPNTTMSEERLGGSLAGEFLSATVCHGGTDENCTTDALQEDLGDDIEEDNMERTCDSLLMCIVTVLSHGLRSGGGVGDVLRKPSKEEPLFAARVIYDLLFFFMVIIIVLNLIFGVIIDTFADLRSEKQKKEEILKTSCFICGLERDKFDNKTVTFEEHIKEEHNMWHYLFFIVLVKVKDSTEYTGPESYVAEMIKEHNLDWFPRMRAMSLVSSDSEGEQNEIRSLQEKLESTMKLVTNLSAQLTELKEQMTEQRKQKQRIGLLGHPPHMNINPQQPA</sequence>
<dbReference type="InterPro" id="IPR000493">
    <property type="entry name" value="InsP3_rcpt"/>
</dbReference>
<comment type="subcellular location">
    <subcellularLocation>
        <location evidence="2">Cytoplasmic vesicle</location>
        <location evidence="2">Secretory vesicle membrane</location>
        <topology evidence="2">Multi-pass membrane protein</topology>
    </subcellularLocation>
    <subcellularLocation>
        <location evidence="1 21">Endoplasmic reticulum membrane</location>
        <topology evidence="1 21">Multi-pass membrane protein</topology>
    </subcellularLocation>
</comment>
<dbReference type="SUPFAM" id="SSF100909">
    <property type="entry name" value="IP3 receptor type 1 binding core, domain 2"/>
    <property type="match status" value="2"/>
</dbReference>
<dbReference type="Pfam" id="PF01365">
    <property type="entry name" value="RYDR_ITPR"/>
    <property type="match status" value="2"/>
</dbReference>
<keyword evidence="15 21" id="KW-1071">Ligand-gated ion channel</keyword>
<evidence type="ECO:0000256" key="6">
    <source>
        <dbReference type="ARBA" id="ARBA00022673"/>
    </source>
</evidence>
<evidence type="ECO:0000256" key="20">
    <source>
        <dbReference type="ARBA" id="ARBA00061937"/>
    </source>
</evidence>
<dbReference type="Pfam" id="PF08709">
    <property type="entry name" value="Ins145_P3_rec"/>
    <property type="match status" value="1"/>
</dbReference>
<comment type="catalytic activity">
    <reaction evidence="18">
        <text>Ca(2+)(in) = Ca(2+)(out)</text>
        <dbReference type="Rhea" id="RHEA:29671"/>
        <dbReference type="ChEBI" id="CHEBI:29108"/>
    </reaction>
</comment>
<comment type="function">
    <text evidence="21">Receptor for inositol 1,4,5-trisphosphate, a second messenger that mediates the release of intracellular calcium.</text>
</comment>
<feature type="domain" description="MIR" evidence="23">
    <location>
        <begin position="292"/>
        <end position="356"/>
    </location>
</feature>
<dbReference type="GO" id="GO:0005220">
    <property type="term" value="F:inositol 1,4,5-trisphosphate-gated calcium channel activity"/>
    <property type="evidence" value="ECO:0007669"/>
    <property type="project" value="UniProtKB-UniRule"/>
</dbReference>
<evidence type="ECO:0000256" key="17">
    <source>
        <dbReference type="ARBA" id="ARBA00023329"/>
    </source>
</evidence>
<evidence type="ECO:0000256" key="22">
    <source>
        <dbReference type="SAM" id="MobiDB-lite"/>
    </source>
</evidence>
<dbReference type="PROSITE" id="PS50919">
    <property type="entry name" value="MIR"/>
    <property type="match status" value="4"/>
</dbReference>
<keyword evidence="13 21" id="KW-0472">Membrane</keyword>
<dbReference type="InterPro" id="IPR005821">
    <property type="entry name" value="Ion_trans_dom"/>
</dbReference>
<dbReference type="Pfam" id="PF00520">
    <property type="entry name" value="Ion_trans"/>
    <property type="match status" value="1"/>
</dbReference>
<dbReference type="InterPro" id="IPR000699">
    <property type="entry name" value="RIH_dom"/>
</dbReference>
<dbReference type="STRING" id="106582.ENSMZEP00005009762"/>
<reference evidence="24" key="2">
    <citation type="submission" date="2025-08" db="UniProtKB">
        <authorList>
            <consortium name="Ensembl"/>
        </authorList>
    </citation>
    <scope>IDENTIFICATION</scope>
</reference>
<dbReference type="InterPro" id="IPR015925">
    <property type="entry name" value="Ryanodine_IP3_receptor"/>
</dbReference>
<keyword evidence="17" id="KW-0968">Cytoplasmic vesicle</keyword>
<evidence type="ECO:0000313" key="24">
    <source>
        <dbReference type="Ensembl" id="ENSMZEP00005009762.1"/>
    </source>
</evidence>
<evidence type="ECO:0000256" key="3">
    <source>
        <dbReference type="ARBA" id="ARBA00009453"/>
    </source>
</evidence>
<evidence type="ECO:0000256" key="21">
    <source>
        <dbReference type="RuleBase" id="RU368044"/>
    </source>
</evidence>
<feature type="compositionally biased region" description="Gly residues" evidence="22">
    <location>
        <begin position="1679"/>
        <end position="1689"/>
    </location>
</feature>
<dbReference type="InterPro" id="IPR013662">
    <property type="entry name" value="RIH_assoc-dom"/>
</dbReference>
<keyword evidence="25" id="KW-1185">Reference proteome</keyword>
<feature type="transmembrane region" description="Helical" evidence="21">
    <location>
        <begin position="2193"/>
        <end position="2215"/>
    </location>
</feature>
<dbReference type="Gene3D" id="2.80.10.50">
    <property type="match status" value="2"/>
</dbReference>
<name>A0A3P9BIP7_9CICH</name>
<keyword evidence="4 21" id="KW-0813">Transport</keyword>
<keyword evidence="8" id="KW-0677">Repeat</keyword>
<dbReference type="GO" id="GO:0005789">
    <property type="term" value="C:endoplasmic reticulum membrane"/>
    <property type="evidence" value="ECO:0007669"/>
    <property type="project" value="UniProtKB-SubCell"/>
</dbReference>
<dbReference type="Proteomes" id="UP000265160">
    <property type="component" value="LG5"/>
</dbReference>
<comment type="similarity">
    <text evidence="3 21">Belongs to the InsP3 receptor family.</text>
</comment>
<evidence type="ECO:0000313" key="25">
    <source>
        <dbReference type="Proteomes" id="UP000265160"/>
    </source>
</evidence>
<keyword evidence="9 21" id="KW-0256">Endoplasmic reticulum</keyword>
<keyword evidence="5 21" id="KW-0109">Calcium transport</keyword>
<dbReference type="SUPFAM" id="SSF82109">
    <property type="entry name" value="MIR domain"/>
    <property type="match status" value="2"/>
</dbReference>
<dbReference type="FunFam" id="2.80.10.50:FF:000005">
    <property type="entry name" value="Inositol 1,4,5-trisphosphate receptor type 2"/>
    <property type="match status" value="1"/>
</dbReference>
<dbReference type="InterPro" id="IPR035910">
    <property type="entry name" value="RyR/IP3R_RIH_dom_sf"/>
</dbReference>
<evidence type="ECO:0000256" key="7">
    <source>
        <dbReference type="ARBA" id="ARBA00022692"/>
    </source>
</evidence>
<dbReference type="FunFam" id="1.25.10.30:FF:000001">
    <property type="entry name" value="Inositol 1,4,5-trisphosphate receptor, type 2"/>
    <property type="match status" value="1"/>
</dbReference>
<reference evidence="24" key="3">
    <citation type="submission" date="2025-09" db="UniProtKB">
        <authorList>
            <consortium name="Ensembl"/>
        </authorList>
    </citation>
    <scope>IDENTIFICATION</scope>
</reference>
<dbReference type="InterPro" id="IPR014821">
    <property type="entry name" value="Ins145_P3_rcpt"/>
</dbReference>
<dbReference type="Pfam" id="PF02815">
    <property type="entry name" value="MIR"/>
    <property type="match status" value="1"/>
</dbReference>
<evidence type="ECO:0000256" key="19">
    <source>
        <dbReference type="ARBA" id="ARBA00059076"/>
    </source>
</evidence>
<reference evidence="24 25" key="1">
    <citation type="journal article" date="2014" name="Nature">
        <title>The genomic substrate for adaptive radiation in African cichlid fish.</title>
        <authorList>
            <person name="Brawand D."/>
            <person name="Wagner C.E."/>
            <person name="Li Y.I."/>
            <person name="Malinsky M."/>
            <person name="Keller I."/>
            <person name="Fan S."/>
            <person name="Simakov O."/>
            <person name="Ng A.Y."/>
            <person name="Lim Z.W."/>
            <person name="Bezault E."/>
            <person name="Turner-Maier J."/>
            <person name="Johnson J."/>
            <person name="Alcazar R."/>
            <person name="Noh H.J."/>
            <person name="Russell P."/>
            <person name="Aken B."/>
            <person name="Alfoldi J."/>
            <person name="Amemiya C."/>
            <person name="Azzouzi N."/>
            <person name="Baroiller J.F."/>
            <person name="Barloy-Hubler F."/>
            <person name="Berlin A."/>
            <person name="Bloomquist R."/>
            <person name="Carleton K.L."/>
            <person name="Conte M.A."/>
            <person name="D'Cotta H."/>
            <person name="Eshel O."/>
            <person name="Gaffney L."/>
            <person name="Galibert F."/>
            <person name="Gante H.F."/>
            <person name="Gnerre S."/>
            <person name="Greuter L."/>
            <person name="Guyon R."/>
            <person name="Haddad N.S."/>
            <person name="Haerty W."/>
            <person name="Harris R.M."/>
            <person name="Hofmann H.A."/>
            <person name="Hourlier T."/>
            <person name="Hulata G."/>
            <person name="Jaffe D.B."/>
            <person name="Lara M."/>
            <person name="Lee A.P."/>
            <person name="MacCallum I."/>
            <person name="Mwaiko S."/>
            <person name="Nikaido M."/>
            <person name="Nishihara H."/>
            <person name="Ozouf-Costaz C."/>
            <person name="Penman D.J."/>
            <person name="Przybylski D."/>
            <person name="Rakotomanga M."/>
            <person name="Renn S.C.P."/>
            <person name="Ribeiro F.J."/>
            <person name="Ron M."/>
            <person name="Salzburger W."/>
            <person name="Sanchez-Pulido L."/>
            <person name="Santos M.E."/>
            <person name="Searle S."/>
            <person name="Sharpe T."/>
            <person name="Swofford R."/>
            <person name="Tan F.J."/>
            <person name="Williams L."/>
            <person name="Young S."/>
            <person name="Yin S."/>
            <person name="Okada N."/>
            <person name="Kocher T.D."/>
            <person name="Miska E.A."/>
            <person name="Lander E.S."/>
            <person name="Venkatesh B."/>
            <person name="Fernald R.D."/>
            <person name="Meyer A."/>
            <person name="Ponting C.P."/>
            <person name="Streelman J.T."/>
            <person name="Lindblad-Toh K."/>
            <person name="Seehausen O."/>
            <person name="Di Palma F."/>
        </authorList>
    </citation>
    <scope>NUCLEOTIDE SEQUENCE</scope>
</reference>
<evidence type="ECO:0000256" key="12">
    <source>
        <dbReference type="ARBA" id="ARBA00023065"/>
    </source>
</evidence>
<dbReference type="GO" id="GO:0051209">
    <property type="term" value="P:release of sequestered calcium ion into cytosol"/>
    <property type="evidence" value="ECO:0007669"/>
    <property type="project" value="UniProtKB-UniRule"/>
</dbReference>
<feature type="compositionally biased region" description="Basic and acidic residues" evidence="22">
    <location>
        <begin position="1840"/>
        <end position="1851"/>
    </location>
</feature>
<dbReference type="SMART" id="SM00472">
    <property type="entry name" value="MIR"/>
    <property type="match status" value="4"/>
</dbReference>
<evidence type="ECO:0000256" key="10">
    <source>
        <dbReference type="ARBA" id="ARBA00022837"/>
    </source>
</evidence>
<keyword evidence="6 21" id="KW-0107">Calcium channel</keyword>
<accession>A0A3P9BIP7</accession>
<feature type="compositionally biased region" description="Basic and acidic residues" evidence="22">
    <location>
        <begin position="1792"/>
        <end position="1807"/>
    </location>
</feature>
<feature type="transmembrane region" description="Helical" evidence="21">
    <location>
        <begin position="2227"/>
        <end position="2245"/>
    </location>
</feature>
<feature type="domain" description="MIR" evidence="23">
    <location>
        <begin position="229"/>
        <end position="285"/>
    </location>
</feature>
<evidence type="ECO:0000256" key="9">
    <source>
        <dbReference type="ARBA" id="ARBA00022824"/>
    </source>
</evidence>
<feature type="region of interest" description="Disordered" evidence="22">
    <location>
        <begin position="1790"/>
        <end position="1815"/>
    </location>
</feature>
<feature type="transmembrane region" description="Helical" evidence="21">
    <location>
        <begin position="2359"/>
        <end position="2381"/>
    </location>
</feature>
<comment type="subunit">
    <text evidence="20">Homotetramer. Interacts with CABP1. Interacts with BOK; regulates ITPR2 expression. Interacts with BCL2L10. Interacts with TRPC4. Interacts with CHGA and CHGB.</text>
</comment>
<evidence type="ECO:0000256" key="2">
    <source>
        <dbReference type="ARBA" id="ARBA00004638"/>
    </source>
</evidence>
<evidence type="ECO:0000256" key="11">
    <source>
        <dbReference type="ARBA" id="ARBA00022989"/>
    </source>
</evidence>
<keyword evidence="12 21" id="KW-0406">Ion transport</keyword>
<comment type="domain">
    <text evidence="21">The ITPR1 structure has a large solenoid CY assembly built around the central helical bundle made of the C-terminal domains from four ITPR1 subunits. The solenoid scaffold includes domains responsible for binding of ligands and regulatory proteins and is connected via an allosteric nexus at the cytosolic-membrane interface to the transmembrane channel assembly. Six transmembrane helices from each subunit form the central ion-conduction pore.</text>
</comment>
<evidence type="ECO:0000256" key="16">
    <source>
        <dbReference type="ARBA" id="ARBA00023303"/>
    </source>
</evidence>
<keyword evidence="10 21" id="KW-0106">Calcium</keyword>
<feature type="domain" description="MIR" evidence="23">
    <location>
        <begin position="110"/>
        <end position="164"/>
    </location>
</feature>
<dbReference type="PRINTS" id="PR00779">
    <property type="entry name" value="INSP3RECEPTR"/>
</dbReference>
<keyword evidence="16 21" id="KW-0407">Ion channel</keyword>
<dbReference type="GeneTree" id="ENSGT00940000155071"/>
<feature type="region of interest" description="Disordered" evidence="22">
    <location>
        <begin position="2641"/>
        <end position="2668"/>
    </location>
</feature>
<dbReference type="GO" id="GO:0070679">
    <property type="term" value="F:inositol 1,4,5 trisphosphate binding"/>
    <property type="evidence" value="ECO:0007669"/>
    <property type="project" value="UniProtKB-UniRule"/>
</dbReference>
<dbReference type="Gene3D" id="1.10.287.70">
    <property type="match status" value="1"/>
</dbReference>
<feature type="transmembrane region" description="Helical" evidence="21">
    <location>
        <begin position="2273"/>
        <end position="2291"/>
    </location>
</feature>
<dbReference type="SUPFAM" id="SSF48371">
    <property type="entry name" value="ARM repeat"/>
    <property type="match status" value="1"/>
</dbReference>
<dbReference type="GO" id="GO:0030658">
    <property type="term" value="C:transport vesicle membrane"/>
    <property type="evidence" value="ECO:0007669"/>
    <property type="project" value="UniProtKB-SubCell"/>
</dbReference>
<dbReference type="PANTHER" id="PTHR45816">
    <property type="entry name" value="MIR DOMAIN-CONTAINING PROTEIN"/>
    <property type="match status" value="1"/>
</dbReference>
<dbReference type="FunFam" id="2.80.10.50:FF:000002">
    <property type="entry name" value="Inositol 1,4,5-trisphosphate receptor type 2"/>
    <property type="match status" value="1"/>
</dbReference>
<feature type="transmembrane region" description="Helical" evidence="21">
    <location>
        <begin position="2311"/>
        <end position="2338"/>
    </location>
</feature>
<evidence type="ECO:0000256" key="18">
    <source>
        <dbReference type="ARBA" id="ARBA00036634"/>
    </source>
</evidence>
<evidence type="ECO:0000256" key="4">
    <source>
        <dbReference type="ARBA" id="ARBA00022448"/>
    </source>
</evidence>
<dbReference type="PANTHER" id="PTHR45816:SF2">
    <property type="entry name" value="INOSITOL 1,4,5-TRISPHOSPHATE RECEPTOR"/>
    <property type="match status" value="1"/>
</dbReference>
<evidence type="ECO:0000256" key="8">
    <source>
        <dbReference type="ARBA" id="ARBA00022737"/>
    </source>
</evidence>
<keyword evidence="14 21" id="KW-0675">Receptor</keyword>
<organism evidence="24 25">
    <name type="scientific">Maylandia zebra</name>
    <name type="common">zebra mbuna</name>
    <dbReference type="NCBI Taxonomy" id="106582"/>
    <lineage>
        <taxon>Eukaryota</taxon>
        <taxon>Metazoa</taxon>
        <taxon>Chordata</taxon>
        <taxon>Craniata</taxon>
        <taxon>Vertebrata</taxon>
        <taxon>Euteleostomi</taxon>
        <taxon>Actinopterygii</taxon>
        <taxon>Neopterygii</taxon>
        <taxon>Teleostei</taxon>
        <taxon>Neoteleostei</taxon>
        <taxon>Acanthomorphata</taxon>
        <taxon>Ovalentaria</taxon>
        <taxon>Cichlomorphae</taxon>
        <taxon>Cichliformes</taxon>
        <taxon>Cichlidae</taxon>
        <taxon>African cichlids</taxon>
        <taxon>Pseudocrenilabrinae</taxon>
        <taxon>Haplochromini</taxon>
        <taxon>Maylandia</taxon>
        <taxon>Maylandia zebra complex</taxon>
    </lineage>
</organism>
<dbReference type="Ensembl" id="ENSMZET00005010123.1">
    <property type="protein sequence ID" value="ENSMZEP00005009762.1"/>
    <property type="gene ID" value="ENSMZEG00005007310.1"/>
</dbReference>
<feature type="region of interest" description="Disordered" evidence="22">
    <location>
        <begin position="1838"/>
        <end position="1865"/>
    </location>
</feature>
<evidence type="ECO:0000256" key="1">
    <source>
        <dbReference type="ARBA" id="ARBA00004477"/>
    </source>
</evidence>
<proteinExistence type="inferred from homology"/>
<evidence type="ECO:0000256" key="15">
    <source>
        <dbReference type="ARBA" id="ARBA00023286"/>
    </source>
</evidence>
<dbReference type="InterPro" id="IPR036300">
    <property type="entry name" value="MIR_dom_sf"/>
</dbReference>
<protein>
    <recommendedName>
        <fullName evidence="21">Inositol 1,4,5-trisphosphate receptor</fullName>
    </recommendedName>
</protein>
<feature type="region of interest" description="Disordered" evidence="22">
    <location>
        <begin position="2046"/>
        <end position="2065"/>
    </location>
</feature>
<keyword evidence="11 21" id="KW-1133">Transmembrane helix</keyword>
<keyword evidence="7 21" id="KW-0812">Transmembrane</keyword>
<dbReference type="InterPro" id="IPR016024">
    <property type="entry name" value="ARM-type_fold"/>
</dbReference>
<dbReference type="Pfam" id="PF08454">
    <property type="entry name" value="RIH_assoc"/>
    <property type="match status" value="1"/>
</dbReference>